<accession>A0ABR7INQ8</accession>
<dbReference type="EMBL" id="JACOQK010000001">
    <property type="protein sequence ID" value="MBC5786761.1"/>
    <property type="molecule type" value="Genomic_DNA"/>
</dbReference>
<dbReference type="Proteomes" id="UP000649151">
    <property type="component" value="Unassembled WGS sequence"/>
</dbReference>
<comment type="caution">
    <text evidence="1">The sequence shown here is derived from an EMBL/GenBank/DDBJ whole genome shotgun (WGS) entry which is preliminary data.</text>
</comment>
<reference evidence="1 2" key="1">
    <citation type="submission" date="2020-08" db="EMBL/GenBank/DDBJ databases">
        <title>Genome public.</title>
        <authorList>
            <person name="Liu C."/>
            <person name="Sun Q."/>
        </authorList>
    </citation>
    <scope>NUCLEOTIDE SEQUENCE [LARGE SCALE GENOMIC DNA]</scope>
    <source>
        <strain evidence="1 2">NSJ-27</strain>
    </source>
</reference>
<sequence length="62" mass="6846">MNVSGIMTKDANAQNQKNTVNPLTKNAVNIILLALDMLVLIVNTQLVNQQNALATNRQDLER</sequence>
<organism evidence="1 2">
    <name type="scientific">Clostridium facile</name>
    <dbReference type="NCBI Taxonomy" id="2763035"/>
    <lineage>
        <taxon>Bacteria</taxon>
        <taxon>Bacillati</taxon>
        <taxon>Bacillota</taxon>
        <taxon>Clostridia</taxon>
        <taxon>Eubacteriales</taxon>
        <taxon>Clostridiaceae</taxon>
        <taxon>Clostridium</taxon>
    </lineage>
</organism>
<protein>
    <submittedName>
        <fullName evidence="1">Uncharacterized protein</fullName>
    </submittedName>
</protein>
<evidence type="ECO:0000313" key="1">
    <source>
        <dbReference type="EMBL" id="MBC5786761.1"/>
    </source>
</evidence>
<proteinExistence type="predicted"/>
<evidence type="ECO:0000313" key="2">
    <source>
        <dbReference type="Proteomes" id="UP000649151"/>
    </source>
</evidence>
<keyword evidence="2" id="KW-1185">Reference proteome</keyword>
<gene>
    <name evidence="1" type="ORF">H8Z77_01830</name>
</gene>
<dbReference type="RefSeq" id="WP_186995991.1">
    <property type="nucleotide sequence ID" value="NZ_JACOQK010000001.1"/>
</dbReference>
<name>A0ABR7INQ8_9CLOT</name>